<keyword evidence="6 8" id="KW-0342">GTP-binding</keyword>
<dbReference type="CDD" id="cd01886">
    <property type="entry name" value="EF-G"/>
    <property type="match status" value="1"/>
</dbReference>
<evidence type="ECO:0000256" key="3">
    <source>
        <dbReference type="ARBA" id="ARBA00022741"/>
    </source>
</evidence>
<dbReference type="InterPro" id="IPR004540">
    <property type="entry name" value="Transl_elong_EFG/EF2"/>
</dbReference>
<keyword evidence="5 8" id="KW-0648">Protein biosynthesis</keyword>
<dbReference type="CDD" id="cd04088">
    <property type="entry name" value="EFG_mtEFG_II"/>
    <property type="match status" value="1"/>
</dbReference>
<dbReference type="Proteomes" id="UP000264071">
    <property type="component" value="Unassembled WGS sequence"/>
</dbReference>
<accession>A0A3D4V6B9</accession>
<dbReference type="SUPFAM" id="SSF54980">
    <property type="entry name" value="EF-G C-terminal domain-like"/>
    <property type="match status" value="2"/>
</dbReference>
<evidence type="ECO:0000256" key="6">
    <source>
        <dbReference type="ARBA" id="ARBA00023134"/>
    </source>
</evidence>
<dbReference type="InterPro" id="IPR005517">
    <property type="entry name" value="Transl_elong_EFG/EF2_IV"/>
</dbReference>
<protein>
    <recommendedName>
        <fullName evidence="2 8">Elongation factor G</fullName>
        <shortName evidence="8">EF-G</shortName>
    </recommendedName>
</protein>
<dbReference type="InterPro" id="IPR035649">
    <property type="entry name" value="EFG_V"/>
</dbReference>
<dbReference type="InterPro" id="IPR027417">
    <property type="entry name" value="P-loop_NTPase"/>
</dbReference>
<keyword evidence="8" id="KW-0963">Cytoplasm</keyword>
<dbReference type="InterPro" id="IPR031157">
    <property type="entry name" value="G_TR_CS"/>
</dbReference>
<comment type="caution">
    <text evidence="10">The sequence shown here is derived from an EMBL/GenBank/DDBJ whole genome shotgun (WGS) entry which is preliminary data.</text>
</comment>
<dbReference type="Gene3D" id="3.30.70.870">
    <property type="entry name" value="Elongation Factor G (Translational Gtpase), domain 3"/>
    <property type="match status" value="1"/>
</dbReference>
<sequence length="706" mass="78557">MPRTTPLEHYRNIGIMAHIDAGKTTTTERILYYTGKSHKIGEVHDGAATMDWMEQEQERGITITSAATTCFWMRHGQSHEKGTGAEYRINIIDTPGHVDFTVEVERSLRVLDGAVTLLDSVAGVEPQTETVWRQADRYRVPRMIFSNKMDRVGANFDRCLAMIRDRLSKRAFPLQLPVGSGETFTGHIDVLERKQYIFHDETMGKTFSVVDVPEEFKDACEIARHEAIEAAVEHDETLMEKYLAGEELSMEEIRRAIRQATIAMEFIPVFCGASFKNKGVQALLDAVIDYLPAPIDVPAIKGHLPHHDETFIEAPIKDDAPFAALAFKIATDPFVGKLTFFRVYSGVMASGSYVYNSTKDKRERVGRLLQMHANKREEIEEVRAGDIAAAIGLKDTRTGDTLCTEDNPIILEAMKFPNPVIDVAIEPKTKADQDKLAIALQKLAEEDPTFRVRSDAETGQTIIAGMGELHLEIIVDRMMREFKVDANVGRPQVAYRETIKKRVEKIEGKFVRQSGGKGQYGHVVINMEPSEQGQGYVFEDKVVGGVIPREYIGPVEQGIKEALETGVLAGYPVVDIKVQLVYGSYHDVDSSEMAFKIAGSMAFKEAAKQASPCLLEPVMKVEVVSPEAYMGDVLGDLSSRRGKIGGMTQRGEAQVISATVPLAEMFGYSTKLRSMSQGRAVYSMEFSHYEEVPKSKAEEIISKVKA</sequence>
<dbReference type="InterPro" id="IPR000795">
    <property type="entry name" value="T_Tr_GTP-bd_dom"/>
</dbReference>
<dbReference type="FunFam" id="3.40.50.300:FF:000029">
    <property type="entry name" value="Elongation factor G"/>
    <property type="match status" value="1"/>
</dbReference>
<dbReference type="AlphaFoldDB" id="A0A3D4V6B9"/>
<dbReference type="InterPro" id="IPR020568">
    <property type="entry name" value="Ribosomal_Su5_D2-typ_SF"/>
</dbReference>
<dbReference type="OMA" id="GQFAKVQ"/>
<evidence type="ECO:0000256" key="4">
    <source>
        <dbReference type="ARBA" id="ARBA00022768"/>
    </source>
</evidence>
<dbReference type="Gene3D" id="2.40.30.10">
    <property type="entry name" value="Translation factors"/>
    <property type="match status" value="1"/>
</dbReference>
<dbReference type="NCBIfam" id="TIGR00231">
    <property type="entry name" value="small_GTP"/>
    <property type="match status" value="1"/>
</dbReference>
<dbReference type="SUPFAM" id="SSF50447">
    <property type="entry name" value="Translation proteins"/>
    <property type="match status" value="1"/>
</dbReference>
<dbReference type="SUPFAM" id="SSF52540">
    <property type="entry name" value="P-loop containing nucleoside triphosphate hydrolases"/>
    <property type="match status" value="1"/>
</dbReference>
<organism evidence="10 11">
    <name type="scientific">Gemmatimonas aurantiaca</name>
    <dbReference type="NCBI Taxonomy" id="173480"/>
    <lineage>
        <taxon>Bacteria</taxon>
        <taxon>Pseudomonadati</taxon>
        <taxon>Gemmatimonadota</taxon>
        <taxon>Gemmatimonadia</taxon>
        <taxon>Gemmatimonadales</taxon>
        <taxon>Gemmatimonadaceae</taxon>
        <taxon>Gemmatimonas</taxon>
    </lineage>
</organism>
<dbReference type="SMART" id="SM00838">
    <property type="entry name" value="EFG_C"/>
    <property type="match status" value="1"/>
</dbReference>
<evidence type="ECO:0000256" key="1">
    <source>
        <dbReference type="ARBA" id="ARBA00005870"/>
    </source>
</evidence>
<dbReference type="HAMAP" id="MF_00054_B">
    <property type="entry name" value="EF_G_EF_2_B"/>
    <property type="match status" value="1"/>
</dbReference>
<dbReference type="NCBIfam" id="TIGR00484">
    <property type="entry name" value="EF-G"/>
    <property type="match status" value="1"/>
</dbReference>
<dbReference type="FunFam" id="3.30.70.870:FF:000001">
    <property type="entry name" value="Elongation factor G"/>
    <property type="match status" value="1"/>
</dbReference>
<dbReference type="GO" id="GO:0005525">
    <property type="term" value="F:GTP binding"/>
    <property type="evidence" value="ECO:0007669"/>
    <property type="project" value="UniProtKB-UniRule"/>
</dbReference>
<dbReference type="InterPro" id="IPR004161">
    <property type="entry name" value="EFTu-like_2"/>
</dbReference>
<dbReference type="InterPro" id="IPR009000">
    <property type="entry name" value="Transl_B-barrel_sf"/>
</dbReference>
<dbReference type="SMR" id="A0A3D4V6B9"/>
<dbReference type="CDD" id="cd03713">
    <property type="entry name" value="EFG_mtEFG_C"/>
    <property type="match status" value="1"/>
</dbReference>
<dbReference type="Pfam" id="PF00009">
    <property type="entry name" value="GTP_EFTU"/>
    <property type="match status" value="1"/>
</dbReference>
<dbReference type="PRINTS" id="PR00315">
    <property type="entry name" value="ELONGATNFCT"/>
</dbReference>
<evidence type="ECO:0000256" key="5">
    <source>
        <dbReference type="ARBA" id="ARBA00022917"/>
    </source>
</evidence>
<dbReference type="FunFam" id="3.30.70.240:FF:000001">
    <property type="entry name" value="Elongation factor G"/>
    <property type="match status" value="1"/>
</dbReference>
<feature type="binding site" evidence="8">
    <location>
        <begin position="147"/>
        <end position="150"/>
    </location>
    <ligand>
        <name>GTP</name>
        <dbReference type="ChEBI" id="CHEBI:37565"/>
    </ligand>
</feature>
<dbReference type="PROSITE" id="PS00301">
    <property type="entry name" value="G_TR_1"/>
    <property type="match status" value="1"/>
</dbReference>
<dbReference type="PANTHER" id="PTHR43261:SF1">
    <property type="entry name" value="RIBOSOME-RELEASING FACTOR 2, MITOCHONDRIAL"/>
    <property type="match status" value="1"/>
</dbReference>
<dbReference type="Gene3D" id="3.30.70.240">
    <property type="match status" value="1"/>
</dbReference>
<evidence type="ECO:0000313" key="11">
    <source>
        <dbReference type="Proteomes" id="UP000264071"/>
    </source>
</evidence>
<dbReference type="Pfam" id="PF03764">
    <property type="entry name" value="EFG_IV"/>
    <property type="match status" value="1"/>
</dbReference>
<evidence type="ECO:0000313" key="10">
    <source>
        <dbReference type="EMBL" id="HCT56689.1"/>
    </source>
</evidence>
<evidence type="ECO:0000256" key="2">
    <source>
        <dbReference type="ARBA" id="ARBA00017872"/>
    </source>
</evidence>
<keyword evidence="4 8" id="KW-0251">Elongation factor</keyword>
<gene>
    <name evidence="8 10" type="primary">fusA</name>
    <name evidence="10" type="ORF">DGD08_05690</name>
</gene>
<dbReference type="InterPro" id="IPR047872">
    <property type="entry name" value="EFG_IV"/>
</dbReference>
<dbReference type="PANTHER" id="PTHR43261">
    <property type="entry name" value="TRANSLATION ELONGATION FACTOR G-RELATED"/>
    <property type="match status" value="1"/>
</dbReference>
<dbReference type="SMART" id="SM00889">
    <property type="entry name" value="EFG_IV"/>
    <property type="match status" value="1"/>
</dbReference>
<dbReference type="InterPro" id="IPR041095">
    <property type="entry name" value="EFG_II"/>
</dbReference>
<dbReference type="Gene3D" id="3.30.230.10">
    <property type="match status" value="1"/>
</dbReference>
<dbReference type="InterPro" id="IPR005225">
    <property type="entry name" value="Small_GTP-bd"/>
</dbReference>
<keyword evidence="3 8" id="KW-0547">Nucleotide-binding</keyword>
<dbReference type="InterPro" id="IPR035647">
    <property type="entry name" value="EFG_III/V"/>
</dbReference>
<dbReference type="CDD" id="cd01434">
    <property type="entry name" value="EFG_mtEFG1_IV"/>
    <property type="match status" value="1"/>
</dbReference>
<evidence type="ECO:0000256" key="7">
    <source>
        <dbReference type="ARBA" id="ARBA00024731"/>
    </source>
</evidence>
<dbReference type="Pfam" id="PF00679">
    <property type="entry name" value="EFG_C"/>
    <property type="match status" value="1"/>
</dbReference>
<feature type="binding site" evidence="8">
    <location>
        <begin position="17"/>
        <end position="24"/>
    </location>
    <ligand>
        <name>GTP</name>
        <dbReference type="ChEBI" id="CHEBI:37565"/>
    </ligand>
</feature>
<name>A0A3D4V6B9_9BACT</name>
<dbReference type="NCBIfam" id="NF009381">
    <property type="entry name" value="PRK12740.1-5"/>
    <property type="match status" value="1"/>
</dbReference>
<dbReference type="GO" id="GO:0003924">
    <property type="term" value="F:GTPase activity"/>
    <property type="evidence" value="ECO:0007669"/>
    <property type="project" value="InterPro"/>
</dbReference>
<dbReference type="SUPFAM" id="SSF54211">
    <property type="entry name" value="Ribosomal protein S5 domain 2-like"/>
    <property type="match status" value="1"/>
</dbReference>
<comment type="subcellular location">
    <subcellularLocation>
        <location evidence="8">Cytoplasm</location>
    </subcellularLocation>
</comment>
<dbReference type="InterPro" id="IPR014721">
    <property type="entry name" value="Ribsml_uS5_D2-typ_fold_subgr"/>
</dbReference>
<dbReference type="InterPro" id="IPR009022">
    <property type="entry name" value="EFG_III"/>
</dbReference>
<feature type="domain" description="Tr-type G" evidence="9">
    <location>
        <begin position="8"/>
        <end position="295"/>
    </location>
</feature>
<dbReference type="GO" id="GO:0003746">
    <property type="term" value="F:translation elongation factor activity"/>
    <property type="evidence" value="ECO:0007669"/>
    <property type="project" value="UniProtKB-UniRule"/>
</dbReference>
<evidence type="ECO:0000256" key="8">
    <source>
        <dbReference type="HAMAP-Rule" id="MF_00054"/>
    </source>
</evidence>
<dbReference type="Pfam" id="PF14492">
    <property type="entry name" value="EFG_III"/>
    <property type="match status" value="1"/>
</dbReference>
<dbReference type="Gene3D" id="3.40.50.300">
    <property type="entry name" value="P-loop containing nucleotide triphosphate hydrolases"/>
    <property type="match status" value="1"/>
</dbReference>
<dbReference type="CDD" id="cd16262">
    <property type="entry name" value="EFG_III"/>
    <property type="match status" value="1"/>
</dbReference>
<reference evidence="10 11" key="1">
    <citation type="journal article" date="2018" name="Nat. Biotechnol.">
        <title>A standardized bacterial taxonomy based on genome phylogeny substantially revises the tree of life.</title>
        <authorList>
            <person name="Parks D.H."/>
            <person name="Chuvochina M."/>
            <person name="Waite D.W."/>
            <person name="Rinke C."/>
            <person name="Skarshewski A."/>
            <person name="Chaumeil P.A."/>
            <person name="Hugenholtz P."/>
        </authorList>
    </citation>
    <scope>NUCLEOTIDE SEQUENCE [LARGE SCALE GENOMIC DNA]</scope>
    <source>
        <strain evidence="10">UBA8844</strain>
    </source>
</reference>
<dbReference type="FunFam" id="2.40.30.10:FF:000006">
    <property type="entry name" value="Elongation factor G"/>
    <property type="match status" value="1"/>
</dbReference>
<proteinExistence type="inferred from homology"/>
<comment type="function">
    <text evidence="7 8">Catalyzes the GTP-dependent ribosomal translocation step during translation elongation. During this step, the ribosome changes from the pre-translocational (PRE) to the post-translocational (POST) state as the newly formed A-site-bound peptidyl-tRNA and P-site-bound deacylated tRNA move to the P and E sites, respectively. Catalyzes the coordinated movement of the two tRNA molecules, the mRNA and conformational changes in the ribosome.</text>
</comment>
<dbReference type="GO" id="GO:0032790">
    <property type="term" value="P:ribosome disassembly"/>
    <property type="evidence" value="ECO:0007669"/>
    <property type="project" value="TreeGrafter"/>
</dbReference>
<dbReference type="FunFam" id="3.30.230.10:FF:000003">
    <property type="entry name" value="Elongation factor G"/>
    <property type="match status" value="1"/>
</dbReference>
<dbReference type="EMBL" id="DPIY01000006">
    <property type="protein sequence ID" value="HCT56689.1"/>
    <property type="molecule type" value="Genomic_DNA"/>
</dbReference>
<evidence type="ECO:0000259" key="9">
    <source>
        <dbReference type="PROSITE" id="PS51722"/>
    </source>
</evidence>
<feature type="binding site" evidence="8">
    <location>
        <begin position="93"/>
        <end position="97"/>
    </location>
    <ligand>
        <name>GTP</name>
        <dbReference type="ChEBI" id="CHEBI:37565"/>
    </ligand>
</feature>
<dbReference type="InterPro" id="IPR000640">
    <property type="entry name" value="EFG_V-like"/>
</dbReference>
<dbReference type="Pfam" id="PF03144">
    <property type="entry name" value="GTP_EFTU_D2"/>
    <property type="match status" value="1"/>
</dbReference>
<comment type="similarity">
    <text evidence="1 8">Belongs to the TRAFAC class translation factor GTPase superfamily. Classic translation factor GTPase family. EF-G/EF-2 subfamily.</text>
</comment>
<dbReference type="PROSITE" id="PS51722">
    <property type="entry name" value="G_TR_2"/>
    <property type="match status" value="1"/>
</dbReference>
<dbReference type="GO" id="GO:0005737">
    <property type="term" value="C:cytoplasm"/>
    <property type="evidence" value="ECO:0007669"/>
    <property type="project" value="UniProtKB-SubCell"/>
</dbReference>